<name>A0A9N9F1X2_9GLOM</name>
<keyword evidence="3" id="KW-1185">Reference proteome</keyword>
<dbReference type="InterPro" id="IPR000719">
    <property type="entry name" value="Prot_kinase_dom"/>
</dbReference>
<dbReference type="AlphaFoldDB" id="A0A9N9F1X2"/>
<dbReference type="InterPro" id="IPR052396">
    <property type="entry name" value="Meiotic_Drive_Suppr_Kinase"/>
</dbReference>
<proteinExistence type="predicted"/>
<protein>
    <submittedName>
        <fullName evidence="2">5918_t:CDS:1</fullName>
    </submittedName>
</protein>
<evidence type="ECO:0000259" key="1">
    <source>
        <dbReference type="PROSITE" id="PS50011"/>
    </source>
</evidence>
<gene>
    <name evidence="2" type="ORF">POCULU_LOCUS2662</name>
</gene>
<dbReference type="PANTHER" id="PTHR37171:SF1">
    <property type="entry name" value="SERINE_THREONINE-PROTEIN KINASE YRZF-RELATED"/>
    <property type="match status" value="1"/>
</dbReference>
<dbReference type="PROSITE" id="PS50011">
    <property type="entry name" value="PROTEIN_KINASE_DOM"/>
    <property type="match status" value="1"/>
</dbReference>
<feature type="domain" description="Protein kinase" evidence="1">
    <location>
        <begin position="314"/>
        <end position="472"/>
    </location>
</feature>
<sequence>MVGTSNSISNSLDSETFNTMQTSQRSFYDANCVHQIALPPTSYDPHYVYESYNYGRIRSPSTVSKWSSFMQDAKHTTVIPNYDFRLPAVPPRICVTAKEDLVEAMDYIVMNILAHLPEFRYTSRIYQMKSIDPAAISPVDWQLHSKTTMELITFVALRTEIQLSTQCKLGSNIIHEYQKNIGDFKTHIDLVYDYMVEKELRYGVLTTYERTWFLKRSESDPSHLLVSDVQMRNSRMPTLIQALYYIFQLASTDNVCLPSMITPESSEDFPVSVPMPIEEDTVSCESTASLEEVDTEIGPIASSTKDAVIWKEMLWHKQEAGRGANGIIYRVFYRGREIALKYHPTGDMLRTDYLRHEVHVYQKLQNLQGVYIPSLVHHGYSLDGEMYVVCTNYIKRACSLQRRHEEDAIRAVSAIHRLGVLHNDIRPDNILVGIDEFSPTGERIFVIDFHLSLIDNDYHPIHASMFEEELYK</sequence>
<dbReference type="InterPro" id="IPR011009">
    <property type="entry name" value="Kinase-like_dom_sf"/>
</dbReference>
<dbReference type="GO" id="GO:0004672">
    <property type="term" value="F:protein kinase activity"/>
    <property type="evidence" value="ECO:0007669"/>
    <property type="project" value="InterPro"/>
</dbReference>
<dbReference type="SUPFAM" id="SSF56112">
    <property type="entry name" value="Protein kinase-like (PK-like)"/>
    <property type="match status" value="1"/>
</dbReference>
<dbReference type="EMBL" id="CAJVPJ010000258">
    <property type="protein sequence ID" value="CAG8502834.1"/>
    <property type="molecule type" value="Genomic_DNA"/>
</dbReference>
<comment type="caution">
    <text evidence="2">The sequence shown here is derived from an EMBL/GenBank/DDBJ whole genome shotgun (WGS) entry which is preliminary data.</text>
</comment>
<dbReference type="GO" id="GO:0005524">
    <property type="term" value="F:ATP binding"/>
    <property type="evidence" value="ECO:0007669"/>
    <property type="project" value="InterPro"/>
</dbReference>
<evidence type="ECO:0000313" key="2">
    <source>
        <dbReference type="EMBL" id="CAG8502834.1"/>
    </source>
</evidence>
<dbReference type="Gene3D" id="1.10.510.10">
    <property type="entry name" value="Transferase(Phosphotransferase) domain 1"/>
    <property type="match status" value="1"/>
</dbReference>
<accession>A0A9N9F1X2</accession>
<reference evidence="2" key="1">
    <citation type="submission" date="2021-06" db="EMBL/GenBank/DDBJ databases">
        <authorList>
            <person name="Kallberg Y."/>
            <person name="Tangrot J."/>
            <person name="Rosling A."/>
        </authorList>
    </citation>
    <scope>NUCLEOTIDE SEQUENCE</scope>
    <source>
        <strain evidence="2">IA702</strain>
    </source>
</reference>
<feature type="non-terminal residue" evidence="2">
    <location>
        <position position="472"/>
    </location>
</feature>
<dbReference type="PANTHER" id="PTHR37171">
    <property type="entry name" value="SERINE/THREONINE-PROTEIN KINASE YRZF-RELATED"/>
    <property type="match status" value="1"/>
</dbReference>
<dbReference type="Proteomes" id="UP000789572">
    <property type="component" value="Unassembled WGS sequence"/>
</dbReference>
<dbReference type="InterPro" id="IPR008266">
    <property type="entry name" value="Tyr_kinase_AS"/>
</dbReference>
<dbReference type="OrthoDB" id="10020333at2759"/>
<dbReference type="PROSITE" id="PS00109">
    <property type="entry name" value="PROTEIN_KINASE_TYR"/>
    <property type="match status" value="1"/>
</dbReference>
<organism evidence="2 3">
    <name type="scientific">Paraglomus occultum</name>
    <dbReference type="NCBI Taxonomy" id="144539"/>
    <lineage>
        <taxon>Eukaryota</taxon>
        <taxon>Fungi</taxon>
        <taxon>Fungi incertae sedis</taxon>
        <taxon>Mucoromycota</taxon>
        <taxon>Glomeromycotina</taxon>
        <taxon>Glomeromycetes</taxon>
        <taxon>Paraglomerales</taxon>
        <taxon>Paraglomeraceae</taxon>
        <taxon>Paraglomus</taxon>
    </lineage>
</organism>
<evidence type="ECO:0000313" key="3">
    <source>
        <dbReference type="Proteomes" id="UP000789572"/>
    </source>
</evidence>